<dbReference type="GeneID" id="106532488"/>
<reference evidence="8" key="1">
    <citation type="submission" date="2025-08" db="UniProtKB">
        <authorList>
            <consortium name="RefSeq"/>
        </authorList>
    </citation>
    <scope>IDENTIFICATION</scope>
    <source>
        <strain evidence="8">Quisiro</strain>
        <tissue evidence="8">Liver</tissue>
    </source>
</reference>
<dbReference type="GO" id="GO:0046872">
    <property type="term" value="F:metal ion binding"/>
    <property type="evidence" value="ECO:0007669"/>
    <property type="project" value="UniProtKB-KW"/>
</dbReference>
<evidence type="ECO:0000256" key="4">
    <source>
        <dbReference type="ARBA" id="ARBA00022801"/>
    </source>
</evidence>
<gene>
    <name evidence="8" type="primary">prune</name>
</gene>
<sequence>MEDFLRSCRRVVKEDLGPAGPGIHVVLGNEACDLDSMVSSLVFAYFLSKSAGGETLAVPLLNIHQSELVLRSDNIYLLQQTGLSADQLLFRDQVDLRALHAAGRLQLTLVDHNVLPSSDRDLEGAVVQVIDHHHLERSPSPSCLLTVEMVGSCATLITEHILLKAPEILDQQLAQLLYAAVVLDCVNMSPAAGKVTPKDRQYAETLETLFPSLPQRGALFTSLQKAKFDVTGLNTEQMLLKDMKAVSQSYSVAVPVLYIPLEKFLEKAELEAELSAFCQKFGFDLLLLMTISFTESNEPIRELAVFSLSATCREQVCRYLEKALNPALSLCPIGSPHSHISAYQQGNVLASRKKLLPLVKDFLVEWDGDGFPGNTEEEESVVPPTPMNSLVEGCPLDGGLPPISAQDLQDKFSQMETSDL</sequence>
<dbReference type="FunFam" id="3.90.1640.10:FF:000004">
    <property type="entry name" value="Prune exopolyphosphatase 1"/>
    <property type="match status" value="1"/>
</dbReference>
<feature type="domain" description="DHHA2" evidence="6">
    <location>
        <begin position="220"/>
        <end position="363"/>
    </location>
</feature>
<dbReference type="GO" id="GO:0005737">
    <property type="term" value="C:cytoplasm"/>
    <property type="evidence" value="ECO:0007669"/>
    <property type="project" value="InterPro"/>
</dbReference>
<dbReference type="SMART" id="SM01131">
    <property type="entry name" value="DHHA2"/>
    <property type="match status" value="1"/>
</dbReference>
<evidence type="ECO:0000313" key="8">
    <source>
        <dbReference type="RefSeq" id="XP_013883999.1"/>
    </source>
</evidence>
<dbReference type="PANTHER" id="PTHR12112:SF47">
    <property type="entry name" value="EXOPOLYPHOSPHATASE PRUNE1"/>
    <property type="match status" value="1"/>
</dbReference>
<comment type="similarity">
    <text evidence="2">Belongs to the PPase class C family. Prune subfamily.</text>
</comment>
<dbReference type="Gene3D" id="3.90.1640.10">
    <property type="entry name" value="inorganic pyrophosphatase (n-terminal core)"/>
    <property type="match status" value="1"/>
</dbReference>
<evidence type="ECO:0000256" key="3">
    <source>
        <dbReference type="ARBA" id="ARBA00022723"/>
    </source>
</evidence>
<keyword evidence="7" id="KW-1185">Reference proteome</keyword>
<dbReference type="GO" id="GO:0004309">
    <property type="term" value="F:exopolyphosphatase activity"/>
    <property type="evidence" value="ECO:0007669"/>
    <property type="project" value="TreeGrafter"/>
</dbReference>
<evidence type="ECO:0000313" key="7">
    <source>
        <dbReference type="Proteomes" id="UP000192220"/>
    </source>
</evidence>
<dbReference type="KEGG" id="alim:106532488"/>
<dbReference type="Proteomes" id="UP000192220">
    <property type="component" value="Unplaced"/>
</dbReference>
<dbReference type="PANTHER" id="PTHR12112">
    <property type="entry name" value="BNIP - RELATED"/>
    <property type="match status" value="1"/>
</dbReference>
<dbReference type="InParanoid" id="A0A2I4CVJ3"/>
<dbReference type="InterPro" id="IPR038222">
    <property type="entry name" value="DHHA2_dom_sf"/>
</dbReference>
<dbReference type="Pfam" id="PF02833">
    <property type="entry name" value="DHHA2"/>
    <property type="match status" value="1"/>
</dbReference>
<dbReference type="InterPro" id="IPR038763">
    <property type="entry name" value="DHH_sf"/>
</dbReference>
<dbReference type="RefSeq" id="XP_013883999.1">
    <property type="nucleotide sequence ID" value="XM_014028545.1"/>
</dbReference>
<organism evidence="7 8">
    <name type="scientific">Austrofundulus limnaeus</name>
    <name type="common">Annual killifish</name>
    <dbReference type="NCBI Taxonomy" id="52670"/>
    <lineage>
        <taxon>Eukaryota</taxon>
        <taxon>Metazoa</taxon>
        <taxon>Chordata</taxon>
        <taxon>Craniata</taxon>
        <taxon>Vertebrata</taxon>
        <taxon>Euteleostomi</taxon>
        <taxon>Actinopterygii</taxon>
        <taxon>Neopterygii</taxon>
        <taxon>Teleostei</taxon>
        <taxon>Neoteleostei</taxon>
        <taxon>Acanthomorphata</taxon>
        <taxon>Ovalentaria</taxon>
        <taxon>Atherinomorphae</taxon>
        <taxon>Cyprinodontiformes</taxon>
        <taxon>Rivulidae</taxon>
        <taxon>Austrofundulus</taxon>
    </lineage>
</organism>
<evidence type="ECO:0000256" key="1">
    <source>
        <dbReference type="ARBA" id="ARBA00001936"/>
    </source>
</evidence>
<accession>A0A2I4CVJ3</accession>
<evidence type="ECO:0000259" key="6">
    <source>
        <dbReference type="SMART" id="SM01131"/>
    </source>
</evidence>
<dbReference type="CTD" id="563343"/>
<evidence type="ECO:0000256" key="5">
    <source>
        <dbReference type="ARBA" id="ARBA00023211"/>
    </source>
</evidence>
<keyword evidence="5" id="KW-0464">Manganese</keyword>
<dbReference type="Pfam" id="PF01368">
    <property type="entry name" value="DHH"/>
    <property type="match status" value="1"/>
</dbReference>
<comment type="cofactor">
    <cofactor evidence="1">
        <name>Mn(2+)</name>
        <dbReference type="ChEBI" id="CHEBI:29035"/>
    </cofactor>
</comment>
<dbReference type="InterPro" id="IPR001667">
    <property type="entry name" value="DDH_dom"/>
</dbReference>
<protein>
    <submittedName>
        <fullName evidence="8">Exopolyphosphatase PRUNE1 isoform X1</fullName>
    </submittedName>
</protein>
<keyword evidence="3" id="KW-0479">Metal-binding</keyword>
<dbReference type="SUPFAM" id="SSF64182">
    <property type="entry name" value="DHH phosphoesterases"/>
    <property type="match status" value="1"/>
</dbReference>
<keyword evidence="4" id="KW-0378">Hydrolase</keyword>
<dbReference type="STRING" id="52670.A0A2I4CVJ3"/>
<name>A0A2I4CVJ3_AUSLI</name>
<evidence type="ECO:0000256" key="2">
    <source>
        <dbReference type="ARBA" id="ARBA00010331"/>
    </source>
</evidence>
<dbReference type="OrthoDB" id="374045at2759"/>
<proteinExistence type="inferred from homology"/>
<dbReference type="Gene3D" id="3.10.310.20">
    <property type="entry name" value="DHHA2 domain"/>
    <property type="match status" value="1"/>
</dbReference>
<dbReference type="AlphaFoldDB" id="A0A2I4CVJ3"/>
<dbReference type="InterPro" id="IPR004097">
    <property type="entry name" value="DHHA2"/>
</dbReference>